<protein>
    <submittedName>
        <fullName evidence="1">Uncharacterized protein</fullName>
    </submittedName>
</protein>
<name>A0ACC1HHY6_9FUNG</name>
<keyword evidence="2" id="KW-1185">Reference proteome</keyword>
<gene>
    <name evidence="1" type="ORF">EV182_008879</name>
</gene>
<accession>A0ACC1HHY6</accession>
<evidence type="ECO:0000313" key="2">
    <source>
        <dbReference type="Proteomes" id="UP001145114"/>
    </source>
</evidence>
<sequence length="156" mass="17927">SDEDFGAYVIGYVGLDIWTVKAGTIIDNILVTDDINYASEFGNSTWANYVKAEIESLEKYEEEEAKSLSEEYDKLKTESDKGKSKGANEENVVDELEKDELDDDEEEEEEEEVEKNVTETEKEEEAEPKDEDEDELEDEQTEDEDKPQDAYARDEL</sequence>
<dbReference type="Proteomes" id="UP001145114">
    <property type="component" value="Unassembled WGS sequence"/>
</dbReference>
<feature type="non-terminal residue" evidence="1">
    <location>
        <position position="1"/>
    </location>
</feature>
<organism evidence="1 2">
    <name type="scientific">Spiromyces aspiralis</name>
    <dbReference type="NCBI Taxonomy" id="68401"/>
    <lineage>
        <taxon>Eukaryota</taxon>
        <taxon>Fungi</taxon>
        <taxon>Fungi incertae sedis</taxon>
        <taxon>Zoopagomycota</taxon>
        <taxon>Kickxellomycotina</taxon>
        <taxon>Kickxellomycetes</taxon>
        <taxon>Kickxellales</taxon>
        <taxon>Kickxellaceae</taxon>
        <taxon>Spiromyces</taxon>
    </lineage>
</organism>
<evidence type="ECO:0000313" key="1">
    <source>
        <dbReference type="EMBL" id="KAJ1676102.1"/>
    </source>
</evidence>
<reference evidence="1" key="1">
    <citation type="submission" date="2022-06" db="EMBL/GenBank/DDBJ databases">
        <title>Phylogenomic reconstructions and comparative analyses of Kickxellomycotina fungi.</title>
        <authorList>
            <person name="Reynolds N.K."/>
            <person name="Stajich J.E."/>
            <person name="Barry K."/>
            <person name="Grigoriev I.V."/>
            <person name="Crous P."/>
            <person name="Smith M.E."/>
        </authorList>
    </citation>
    <scope>NUCLEOTIDE SEQUENCE</scope>
    <source>
        <strain evidence="1">RSA 2271</strain>
    </source>
</reference>
<dbReference type="EMBL" id="JAMZIH010004992">
    <property type="protein sequence ID" value="KAJ1676102.1"/>
    <property type="molecule type" value="Genomic_DNA"/>
</dbReference>
<comment type="caution">
    <text evidence="1">The sequence shown here is derived from an EMBL/GenBank/DDBJ whole genome shotgun (WGS) entry which is preliminary data.</text>
</comment>
<proteinExistence type="predicted"/>